<dbReference type="STRING" id="6669.E9HNI8"/>
<dbReference type="PhylomeDB" id="E9HNI8"/>
<evidence type="ECO:0000259" key="1">
    <source>
        <dbReference type="Pfam" id="PF25372"/>
    </source>
</evidence>
<organism evidence="2 3">
    <name type="scientific">Daphnia pulex</name>
    <name type="common">Water flea</name>
    <dbReference type="NCBI Taxonomy" id="6669"/>
    <lineage>
        <taxon>Eukaryota</taxon>
        <taxon>Metazoa</taxon>
        <taxon>Ecdysozoa</taxon>
        <taxon>Arthropoda</taxon>
        <taxon>Crustacea</taxon>
        <taxon>Branchiopoda</taxon>
        <taxon>Diplostraca</taxon>
        <taxon>Cladocera</taxon>
        <taxon>Anomopoda</taxon>
        <taxon>Daphniidae</taxon>
        <taxon>Daphnia</taxon>
    </lineage>
</organism>
<dbReference type="InParanoid" id="E9HNI8"/>
<dbReference type="InterPro" id="IPR057207">
    <property type="entry name" value="FBXL15_LRR"/>
</dbReference>
<reference evidence="2 3" key="1">
    <citation type="journal article" date="2011" name="Science">
        <title>The ecoresponsive genome of Daphnia pulex.</title>
        <authorList>
            <person name="Colbourne J.K."/>
            <person name="Pfrender M.E."/>
            <person name="Gilbert D."/>
            <person name="Thomas W.K."/>
            <person name="Tucker A."/>
            <person name="Oakley T.H."/>
            <person name="Tokishita S."/>
            <person name="Aerts A."/>
            <person name="Arnold G.J."/>
            <person name="Basu M.K."/>
            <person name="Bauer D.J."/>
            <person name="Caceres C.E."/>
            <person name="Carmel L."/>
            <person name="Casola C."/>
            <person name="Choi J.H."/>
            <person name="Detter J.C."/>
            <person name="Dong Q."/>
            <person name="Dusheyko S."/>
            <person name="Eads B.D."/>
            <person name="Frohlich T."/>
            <person name="Geiler-Samerotte K.A."/>
            <person name="Gerlach D."/>
            <person name="Hatcher P."/>
            <person name="Jogdeo S."/>
            <person name="Krijgsveld J."/>
            <person name="Kriventseva E.V."/>
            <person name="Kultz D."/>
            <person name="Laforsch C."/>
            <person name="Lindquist E."/>
            <person name="Lopez J."/>
            <person name="Manak J.R."/>
            <person name="Muller J."/>
            <person name="Pangilinan J."/>
            <person name="Patwardhan R.P."/>
            <person name="Pitluck S."/>
            <person name="Pritham E.J."/>
            <person name="Rechtsteiner A."/>
            <person name="Rho M."/>
            <person name="Rogozin I.B."/>
            <person name="Sakarya O."/>
            <person name="Salamov A."/>
            <person name="Schaack S."/>
            <person name="Shapiro H."/>
            <person name="Shiga Y."/>
            <person name="Skalitzky C."/>
            <person name="Smith Z."/>
            <person name="Souvorov A."/>
            <person name="Sung W."/>
            <person name="Tang Z."/>
            <person name="Tsuchiya D."/>
            <person name="Tu H."/>
            <person name="Vos H."/>
            <person name="Wang M."/>
            <person name="Wolf Y.I."/>
            <person name="Yamagata H."/>
            <person name="Yamada T."/>
            <person name="Ye Y."/>
            <person name="Shaw J.R."/>
            <person name="Andrews J."/>
            <person name="Crease T.J."/>
            <person name="Tang H."/>
            <person name="Lucas S.M."/>
            <person name="Robertson H.M."/>
            <person name="Bork P."/>
            <person name="Koonin E.V."/>
            <person name="Zdobnov E.M."/>
            <person name="Grigoriev I.V."/>
            <person name="Lynch M."/>
            <person name="Boore J.L."/>
        </authorList>
    </citation>
    <scope>NUCLEOTIDE SEQUENCE [LARGE SCALE GENOMIC DNA]</scope>
</reference>
<protein>
    <recommendedName>
        <fullName evidence="1">F-box/LRR-repeat protein 15-like leucin rich repeat domain-containing protein</fullName>
    </recommendedName>
</protein>
<accession>E9HNI8</accession>
<dbReference type="InterPro" id="IPR032675">
    <property type="entry name" value="LRR_dom_sf"/>
</dbReference>
<proteinExistence type="predicted"/>
<dbReference type="HOGENOM" id="CLU_1054707_0_0_1"/>
<dbReference type="PANTHER" id="PTHR13318">
    <property type="entry name" value="PARTNER OF PAIRED, ISOFORM B-RELATED"/>
    <property type="match status" value="1"/>
</dbReference>
<dbReference type="eggNOG" id="KOG1947">
    <property type="taxonomic scope" value="Eukaryota"/>
</dbReference>
<dbReference type="Gene3D" id="3.80.10.10">
    <property type="entry name" value="Ribonuclease Inhibitor"/>
    <property type="match status" value="2"/>
</dbReference>
<dbReference type="OrthoDB" id="10257471at2759"/>
<evidence type="ECO:0000313" key="3">
    <source>
        <dbReference type="Proteomes" id="UP000000305"/>
    </source>
</evidence>
<keyword evidence="3" id="KW-1185">Reference proteome</keyword>
<evidence type="ECO:0000313" key="2">
    <source>
        <dbReference type="EMBL" id="EFX66675.1"/>
    </source>
</evidence>
<dbReference type="SUPFAM" id="SSF52047">
    <property type="entry name" value="RNI-like"/>
    <property type="match status" value="1"/>
</dbReference>
<dbReference type="Proteomes" id="UP000000305">
    <property type="component" value="Unassembled WGS sequence"/>
</dbReference>
<dbReference type="Pfam" id="PF25372">
    <property type="entry name" value="DUF7885"/>
    <property type="match status" value="1"/>
</dbReference>
<feature type="domain" description="F-box/LRR-repeat protein 15-like leucin rich repeat" evidence="1">
    <location>
        <begin position="75"/>
        <end position="216"/>
    </location>
</feature>
<sequence length="264" mass="29234">MAVSKYNYDIPYKCRGQNAESLFTLCTRVVALNIVSHLVVAQSLPGNVKNVLVTLLGRRGLLTGPVLRSLIHVDLKSLDLTGSKVRDSTVRILQSLTKLSSLLIPGNEISTLGLVQLFPYLPHLEELDLSNSKVDDEVLISLTNSCPKLRVIILRKCPGFTYRGFKFLATELYNILVLDVGYTKVTDDGMAALSRGPSRHKLKELNIDGCQQLTSSCGSHLDAFPSISELSFNNCPLLLANEWFLSFSCDKMKTKLKNISFTIE</sequence>
<gene>
    <name evidence="2" type="ORF">DAPPUDRAFT_229369</name>
</gene>
<dbReference type="OMA" id="DIPYKCR"/>
<dbReference type="AlphaFoldDB" id="E9HNI8"/>
<dbReference type="EMBL" id="GL732696">
    <property type="protein sequence ID" value="EFX66675.1"/>
    <property type="molecule type" value="Genomic_DNA"/>
</dbReference>
<name>E9HNI8_DAPPU</name>
<dbReference type="KEGG" id="dpx:DAPPUDRAFT_229369"/>